<name>A0A4C1ZH42_EUMVA</name>
<protein>
    <submittedName>
        <fullName evidence="1">Uncharacterized protein</fullName>
    </submittedName>
</protein>
<organism evidence="1 2">
    <name type="scientific">Eumeta variegata</name>
    <name type="common">Bagworm moth</name>
    <name type="synonym">Eumeta japonica</name>
    <dbReference type="NCBI Taxonomy" id="151549"/>
    <lineage>
        <taxon>Eukaryota</taxon>
        <taxon>Metazoa</taxon>
        <taxon>Ecdysozoa</taxon>
        <taxon>Arthropoda</taxon>
        <taxon>Hexapoda</taxon>
        <taxon>Insecta</taxon>
        <taxon>Pterygota</taxon>
        <taxon>Neoptera</taxon>
        <taxon>Endopterygota</taxon>
        <taxon>Lepidoptera</taxon>
        <taxon>Glossata</taxon>
        <taxon>Ditrysia</taxon>
        <taxon>Tineoidea</taxon>
        <taxon>Psychidae</taxon>
        <taxon>Oiketicinae</taxon>
        <taxon>Eumeta</taxon>
    </lineage>
</organism>
<comment type="caution">
    <text evidence="1">The sequence shown here is derived from an EMBL/GenBank/DDBJ whole genome shotgun (WGS) entry which is preliminary data.</text>
</comment>
<reference evidence="1 2" key="1">
    <citation type="journal article" date="2019" name="Commun. Biol.">
        <title>The bagworm genome reveals a unique fibroin gene that provides high tensile strength.</title>
        <authorList>
            <person name="Kono N."/>
            <person name="Nakamura H."/>
            <person name="Ohtoshi R."/>
            <person name="Tomita M."/>
            <person name="Numata K."/>
            <person name="Arakawa K."/>
        </authorList>
    </citation>
    <scope>NUCLEOTIDE SEQUENCE [LARGE SCALE GENOMIC DNA]</scope>
</reference>
<keyword evidence="2" id="KW-1185">Reference proteome</keyword>
<dbReference type="EMBL" id="BGZK01001911">
    <property type="protein sequence ID" value="GBP88161.1"/>
    <property type="molecule type" value="Genomic_DNA"/>
</dbReference>
<sequence>MVPDFNLGHALDPNPSFIFDSDSSSVLNSDPCLRRVIARGTPATQSHSTRRESELAMVNHFKESLKILSALELRQLPAYRDMYNNGQHVIKLKASHNKTINGFTTACFNYCARATGLGACATELGVPVLGSILEFES</sequence>
<dbReference type="Proteomes" id="UP000299102">
    <property type="component" value="Unassembled WGS sequence"/>
</dbReference>
<evidence type="ECO:0000313" key="2">
    <source>
        <dbReference type="Proteomes" id="UP000299102"/>
    </source>
</evidence>
<accession>A0A4C1ZH42</accession>
<proteinExistence type="predicted"/>
<gene>
    <name evidence="1" type="ORF">EVAR_99714_1</name>
</gene>
<evidence type="ECO:0000313" key="1">
    <source>
        <dbReference type="EMBL" id="GBP88161.1"/>
    </source>
</evidence>
<dbReference type="AlphaFoldDB" id="A0A4C1ZH42"/>